<feature type="region of interest" description="Disordered" evidence="1">
    <location>
        <begin position="25"/>
        <end position="206"/>
    </location>
</feature>
<keyword evidence="3" id="KW-1185">Reference proteome</keyword>
<evidence type="ECO:0000256" key="1">
    <source>
        <dbReference type="SAM" id="MobiDB-lite"/>
    </source>
</evidence>
<gene>
    <name evidence="2" type="ORF">TRAPUB_4545</name>
</gene>
<comment type="caution">
    <text evidence="2">The sequence shown here is derived from an EMBL/GenBank/DDBJ whole genome shotgun (WGS) entry which is preliminary data.</text>
</comment>
<protein>
    <submittedName>
        <fullName evidence="2">Uncharacterized protein</fullName>
    </submittedName>
</protein>
<proteinExistence type="predicted"/>
<dbReference type="Proteomes" id="UP000184267">
    <property type="component" value="Unassembled WGS sequence"/>
</dbReference>
<dbReference type="EMBL" id="MNAD01001519">
    <property type="protein sequence ID" value="OJT04751.1"/>
    <property type="molecule type" value="Genomic_DNA"/>
</dbReference>
<reference evidence="2 3" key="1">
    <citation type="submission" date="2016-10" db="EMBL/GenBank/DDBJ databases">
        <title>Genome sequence of the basidiomycete white-rot fungus Trametes pubescens.</title>
        <authorList>
            <person name="Makela M.R."/>
            <person name="Granchi Z."/>
            <person name="Peng M."/>
            <person name="De Vries R.P."/>
            <person name="Grigoriev I."/>
            <person name="Riley R."/>
            <person name="Hilden K."/>
        </authorList>
    </citation>
    <scope>NUCLEOTIDE SEQUENCE [LARGE SCALE GENOMIC DNA]</scope>
    <source>
        <strain evidence="2 3">FBCC735</strain>
    </source>
</reference>
<dbReference type="OMA" id="WILHVAG"/>
<dbReference type="OrthoDB" id="10628127at2759"/>
<name>A0A1M2VAU2_TRAPU</name>
<feature type="compositionally biased region" description="Low complexity" evidence="1">
    <location>
        <begin position="99"/>
        <end position="112"/>
    </location>
</feature>
<organism evidence="2 3">
    <name type="scientific">Trametes pubescens</name>
    <name type="common">White-rot fungus</name>
    <dbReference type="NCBI Taxonomy" id="154538"/>
    <lineage>
        <taxon>Eukaryota</taxon>
        <taxon>Fungi</taxon>
        <taxon>Dikarya</taxon>
        <taxon>Basidiomycota</taxon>
        <taxon>Agaricomycotina</taxon>
        <taxon>Agaricomycetes</taxon>
        <taxon>Polyporales</taxon>
        <taxon>Polyporaceae</taxon>
        <taxon>Trametes</taxon>
    </lineage>
</organism>
<feature type="compositionally biased region" description="Low complexity" evidence="1">
    <location>
        <begin position="50"/>
        <end position="75"/>
    </location>
</feature>
<dbReference type="AlphaFoldDB" id="A0A1M2VAU2"/>
<evidence type="ECO:0000313" key="2">
    <source>
        <dbReference type="EMBL" id="OJT04751.1"/>
    </source>
</evidence>
<evidence type="ECO:0000313" key="3">
    <source>
        <dbReference type="Proteomes" id="UP000184267"/>
    </source>
</evidence>
<feature type="compositionally biased region" description="Basic and acidic residues" evidence="1">
    <location>
        <begin position="32"/>
        <end position="47"/>
    </location>
</feature>
<sequence>MPSYIEEYTAEDLAAGIEEVPYVAESIDLDDERIRRDEQRTEAEDGGFKLSQDSTSTVSSQSSSWCSRSDCSLISDYSGGSQESRRWDEDEDGGDFANGSGSQGSAAAAQAQEPAQDQDVGYASDADTAMETYEYKQDADGEAGFGSQQSAAPQEQEREEYDVGGDGYSDSDTAMEVQSDDELAPPPSTQRASKRAFKRAGKRDEGTLPSSFSGFRLLRIAKLYRMVRSRSRDKNWHKAVGVLYNLTGVETAFVARLGDAFEDRINQYGRVTFSEPWMLGFAQHHWSLYLESLKDKDKADAAGVDLAPGPS</sequence>
<feature type="compositionally biased region" description="Basic residues" evidence="1">
    <location>
        <begin position="192"/>
        <end position="201"/>
    </location>
</feature>
<accession>A0A1M2VAU2</accession>